<sequence>EWDHSPEAGPHNLWVQENTFTCSTLTLIHNEFGDQLDYPSPVGFGGDPGTTHDDNPPNWNISGNRWASGGKSIFTFGDLTSTGALGNMGITGDTLEALTNLYATWRIGAWSFGADSVWATDITYIGDPDMDTNIIFQTTRTESNTSLLNSNGFLSATPHV</sequence>
<name>X1DVJ5_9ZZZZ</name>
<comment type="caution">
    <text evidence="1">The sequence shown here is derived from an EMBL/GenBank/DDBJ whole genome shotgun (WGS) entry which is preliminary data.</text>
</comment>
<protein>
    <submittedName>
        <fullName evidence="1">Uncharacterized protein</fullName>
    </submittedName>
</protein>
<accession>X1DVJ5</accession>
<evidence type="ECO:0000313" key="1">
    <source>
        <dbReference type="EMBL" id="GAH00413.1"/>
    </source>
</evidence>
<reference evidence="1" key="1">
    <citation type="journal article" date="2014" name="Front. Microbiol.">
        <title>High frequency of phylogenetically diverse reductive dehalogenase-homologous genes in deep subseafloor sedimentary metagenomes.</title>
        <authorList>
            <person name="Kawai M."/>
            <person name="Futagami T."/>
            <person name="Toyoda A."/>
            <person name="Takaki Y."/>
            <person name="Nishi S."/>
            <person name="Hori S."/>
            <person name="Arai W."/>
            <person name="Tsubouchi T."/>
            <person name="Morono Y."/>
            <person name="Uchiyama I."/>
            <person name="Ito T."/>
            <person name="Fujiyama A."/>
            <person name="Inagaki F."/>
            <person name="Takami H."/>
        </authorList>
    </citation>
    <scope>NUCLEOTIDE SEQUENCE</scope>
    <source>
        <strain evidence="1">Expedition CK06-06</strain>
    </source>
</reference>
<dbReference type="EMBL" id="BART01029370">
    <property type="protein sequence ID" value="GAH00413.1"/>
    <property type="molecule type" value="Genomic_DNA"/>
</dbReference>
<feature type="non-terminal residue" evidence="1">
    <location>
        <position position="1"/>
    </location>
</feature>
<proteinExistence type="predicted"/>
<organism evidence="1">
    <name type="scientific">marine sediment metagenome</name>
    <dbReference type="NCBI Taxonomy" id="412755"/>
    <lineage>
        <taxon>unclassified sequences</taxon>
        <taxon>metagenomes</taxon>
        <taxon>ecological metagenomes</taxon>
    </lineage>
</organism>
<gene>
    <name evidence="1" type="ORF">S01H4_51556</name>
</gene>
<dbReference type="AlphaFoldDB" id="X1DVJ5"/>